<dbReference type="Proteomes" id="UP001220530">
    <property type="component" value="Chromosome"/>
</dbReference>
<evidence type="ECO:0000256" key="3">
    <source>
        <dbReference type="ARBA" id="ARBA00011557"/>
    </source>
</evidence>
<sequence>MNNYSAEMAGISRRAILKSGAAFAALAAVAGSRAFAQGTTTIKWWDIFQPLIPLHTKMWEDYAADHPISVDYTGMNPSDMMQALQLAVRSNQAPDVFNVPSGDPATLASLNAADWFAPLDDSFVFDKPYQQQTLAEGFTQFGGKLYSFPIFSFRWHSTSLWHSKPALEAVGASLSDTANWDDIRAAAKAATTDGKYGLLLPLQFTARIADHLTDLAMAAGAPGRIDWRTGEYALASDEFVAALDFWLSFQKDGSLHPASASLDARQGRSRWAAGEAAMFFDGPWNSGVLTNNFADFLEGVEVTPLPTPAGVDKAYAQRPPIPGTFFISSQSEHAKEASEVMQLMTTEEYYVALAERMDQPPLDLDAVAKANVHPTYRKAVAGFADSVRLAPDPLIRNPDVAKVYAEMRDITPGLGEIIQGAFSGSFDDPRPILQDLADQMTAERDRAIKVATDNGAKVSVDDWVFDNWTPGTDYTSDMY</sequence>
<evidence type="ECO:0000256" key="4">
    <source>
        <dbReference type="ARBA" id="ARBA00017470"/>
    </source>
</evidence>
<evidence type="ECO:0000256" key="8">
    <source>
        <dbReference type="ARBA" id="ARBA00034473"/>
    </source>
</evidence>
<comment type="subcellular location">
    <subcellularLocation>
        <location evidence="1">Periplasm</location>
    </subcellularLocation>
</comment>
<evidence type="ECO:0000313" key="10">
    <source>
        <dbReference type="EMBL" id="WDR01500.1"/>
    </source>
</evidence>
<feature type="signal peptide" evidence="9">
    <location>
        <begin position="1"/>
        <end position="24"/>
    </location>
</feature>
<dbReference type="PROSITE" id="PS51318">
    <property type="entry name" value="TAT"/>
    <property type="match status" value="1"/>
</dbReference>
<evidence type="ECO:0000256" key="9">
    <source>
        <dbReference type="SAM" id="SignalP"/>
    </source>
</evidence>
<evidence type="ECO:0000256" key="1">
    <source>
        <dbReference type="ARBA" id="ARBA00004418"/>
    </source>
</evidence>
<evidence type="ECO:0000256" key="6">
    <source>
        <dbReference type="ARBA" id="ARBA00022729"/>
    </source>
</evidence>
<comment type="subunit">
    <text evidence="3">The complex is composed of two ATP-binding proteins (UgpC), two transmembrane proteins (UgpA and UgpE) and a solute-binding protein (UgpB).</text>
</comment>
<evidence type="ECO:0000256" key="2">
    <source>
        <dbReference type="ARBA" id="ARBA00008520"/>
    </source>
</evidence>
<organism evidence="10 11">
    <name type="scientific">Devosia algicola</name>
    <dbReference type="NCBI Taxonomy" id="3026418"/>
    <lineage>
        <taxon>Bacteria</taxon>
        <taxon>Pseudomonadati</taxon>
        <taxon>Pseudomonadota</taxon>
        <taxon>Alphaproteobacteria</taxon>
        <taxon>Hyphomicrobiales</taxon>
        <taxon>Devosiaceae</taxon>
        <taxon>Devosia</taxon>
    </lineage>
</organism>
<dbReference type="PANTHER" id="PTHR43649:SF31">
    <property type="entry name" value="SN-GLYCEROL-3-PHOSPHATE-BINDING PERIPLASMIC PROTEIN UGPB"/>
    <property type="match status" value="1"/>
</dbReference>
<evidence type="ECO:0000256" key="5">
    <source>
        <dbReference type="ARBA" id="ARBA00022448"/>
    </source>
</evidence>
<dbReference type="InterPro" id="IPR050490">
    <property type="entry name" value="Bact_solute-bd_prot1"/>
</dbReference>
<dbReference type="InterPro" id="IPR006311">
    <property type="entry name" value="TAT_signal"/>
</dbReference>
<dbReference type="InterPro" id="IPR006059">
    <property type="entry name" value="SBP"/>
</dbReference>
<comment type="similarity">
    <text evidence="2">Belongs to the bacterial solute-binding protein 1 family.</text>
</comment>
<dbReference type="Pfam" id="PF01547">
    <property type="entry name" value="SBP_bac_1"/>
    <property type="match status" value="1"/>
</dbReference>
<protein>
    <recommendedName>
        <fullName evidence="4">sn-glycerol-3-phosphate-binding periplasmic protein UgpB</fullName>
    </recommendedName>
</protein>
<keyword evidence="11" id="KW-1185">Reference proteome</keyword>
<feature type="chain" id="PRO_5045387162" description="sn-glycerol-3-phosphate-binding periplasmic protein UgpB" evidence="9">
    <location>
        <begin position="25"/>
        <end position="479"/>
    </location>
</feature>
<comment type="function">
    <text evidence="8">Part of the ABC transporter complex UgpBAEC involved in sn-glycerol-3-phosphate (G3P) import. Binds G3P.</text>
</comment>
<dbReference type="EMBL" id="CP118246">
    <property type="protein sequence ID" value="WDR01500.1"/>
    <property type="molecule type" value="Genomic_DNA"/>
</dbReference>
<gene>
    <name evidence="10" type="ORF">PSQ19_11895</name>
</gene>
<dbReference type="PANTHER" id="PTHR43649">
    <property type="entry name" value="ARABINOSE-BINDING PROTEIN-RELATED"/>
    <property type="match status" value="1"/>
</dbReference>
<keyword evidence="6 9" id="KW-0732">Signal</keyword>
<reference evidence="10 11" key="1">
    <citation type="submission" date="2023-02" db="EMBL/GenBank/DDBJ databases">
        <title>Devosia algicola sp. nov., isolated from the phycosphere of marine algae.</title>
        <authorList>
            <person name="Kim J.M."/>
            <person name="Lee J.K."/>
            <person name="Choi B.J."/>
            <person name="Bayburt H."/>
            <person name="Jeon C.O."/>
        </authorList>
    </citation>
    <scope>NUCLEOTIDE SEQUENCE [LARGE SCALE GENOMIC DNA]</scope>
    <source>
        <strain evidence="10 11">G20-9</strain>
    </source>
</reference>
<evidence type="ECO:0000256" key="7">
    <source>
        <dbReference type="ARBA" id="ARBA00022764"/>
    </source>
</evidence>
<dbReference type="SUPFAM" id="SSF53850">
    <property type="entry name" value="Periplasmic binding protein-like II"/>
    <property type="match status" value="1"/>
</dbReference>
<keyword evidence="7" id="KW-0574">Periplasm</keyword>
<keyword evidence="5" id="KW-0813">Transport</keyword>
<proteinExistence type="inferred from homology"/>
<accession>A0ABY7YKK8</accession>
<dbReference type="RefSeq" id="WP_282217911.1">
    <property type="nucleotide sequence ID" value="NZ_CP118246.1"/>
</dbReference>
<dbReference type="Gene3D" id="3.40.190.10">
    <property type="entry name" value="Periplasmic binding protein-like II"/>
    <property type="match status" value="1"/>
</dbReference>
<name>A0ABY7YKK8_9HYPH</name>
<evidence type="ECO:0000313" key="11">
    <source>
        <dbReference type="Proteomes" id="UP001220530"/>
    </source>
</evidence>